<dbReference type="AlphaFoldDB" id="A0A7V8FIT5"/>
<evidence type="ECO:0000259" key="1">
    <source>
        <dbReference type="Pfam" id="PF13649"/>
    </source>
</evidence>
<dbReference type="Gene3D" id="3.40.50.150">
    <property type="entry name" value="Vaccinia Virus protein VP39"/>
    <property type="match status" value="1"/>
</dbReference>
<gene>
    <name evidence="2" type="primary">cmoA</name>
    <name evidence="2" type="ORF">GAK31_00095</name>
</gene>
<dbReference type="InterPro" id="IPR041698">
    <property type="entry name" value="Methyltransf_25"/>
</dbReference>
<evidence type="ECO:0000313" key="3">
    <source>
        <dbReference type="Proteomes" id="UP000487117"/>
    </source>
</evidence>
<dbReference type="SUPFAM" id="SSF53335">
    <property type="entry name" value="S-adenosyl-L-methionine-dependent methyltransferases"/>
    <property type="match status" value="1"/>
</dbReference>
<proteinExistence type="predicted"/>
<feature type="domain" description="Methyltransferase" evidence="1">
    <location>
        <begin position="48"/>
        <end position="141"/>
    </location>
</feature>
<dbReference type="GO" id="GO:0032259">
    <property type="term" value="P:methylation"/>
    <property type="evidence" value="ECO:0007669"/>
    <property type="project" value="UniProtKB-KW"/>
</dbReference>
<accession>A0A7V8FIT5</accession>
<dbReference type="Proteomes" id="UP000487117">
    <property type="component" value="Unassembled WGS sequence"/>
</dbReference>
<sequence length="227" mass="24566">MNSPAPFDRPDVVARYAEGPPRAVPGFHDLQRSTHLLLAEAVPRQARILVLGAGGGLELALFAQRDPGWRFLGIDPSQPMLDLARQTLADNAGRVDWHAGTIHGAPATPCDGACSLLTFHFIALAKRLPTLQAVRARLRPGAPFVLAHLSVAQADSAQRARWLGRYAAFLVDSGLPPEQPARAQAQVDAQLHILDPQQEVALLAEAGFAQIEPFYQGLEFRGWVARA</sequence>
<dbReference type="InterPro" id="IPR029063">
    <property type="entry name" value="SAM-dependent_MTases_sf"/>
</dbReference>
<organism evidence="2 3">
    <name type="scientific">Stenotrophomonas maltophilia</name>
    <name type="common">Pseudomonas maltophilia</name>
    <name type="synonym">Xanthomonas maltophilia</name>
    <dbReference type="NCBI Taxonomy" id="40324"/>
    <lineage>
        <taxon>Bacteria</taxon>
        <taxon>Pseudomonadati</taxon>
        <taxon>Pseudomonadota</taxon>
        <taxon>Gammaproteobacteria</taxon>
        <taxon>Lysobacterales</taxon>
        <taxon>Lysobacteraceae</taxon>
        <taxon>Stenotrophomonas</taxon>
        <taxon>Stenotrophomonas maltophilia group</taxon>
    </lineage>
</organism>
<reference evidence="3" key="1">
    <citation type="journal article" date="2020" name="MBio">
        <title>Horizontal gene transfer to a defensive symbiont with a reduced genome amongst a multipartite beetle microbiome.</title>
        <authorList>
            <person name="Waterworth S.C."/>
            <person name="Florez L.V."/>
            <person name="Rees E.R."/>
            <person name="Hertweck C."/>
            <person name="Kaltenpoth M."/>
            <person name="Kwan J.C."/>
        </authorList>
    </citation>
    <scope>NUCLEOTIDE SEQUENCE [LARGE SCALE GENOMIC DNA]</scope>
</reference>
<keyword evidence="2" id="KW-0489">Methyltransferase</keyword>
<comment type="caution">
    <text evidence="2">The sequence shown here is derived from an EMBL/GenBank/DDBJ whole genome shotgun (WGS) entry which is preliminary data.</text>
</comment>
<dbReference type="Pfam" id="PF13649">
    <property type="entry name" value="Methyltransf_25"/>
    <property type="match status" value="1"/>
</dbReference>
<keyword evidence="2" id="KW-0808">Transferase</keyword>
<name>A0A7V8FIT5_STEMA</name>
<dbReference type="CDD" id="cd02440">
    <property type="entry name" value="AdoMet_MTases"/>
    <property type="match status" value="1"/>
</dbReference>
<dbReference type="GO" id="GO:0008168">
    <property type="term" value="F:methyltransferase activity"/>
    <property type="evidence" value="ECO:0007669"/>
    <property type="project" value="UniProtKB-KW"/>
</dbReference>
<protein>
    <submittedName>
        <fullName evidence="2">tRNA (Cmo5U34)-methyltransferase</fullName>
    </submittedName>
</protein>
<dbReference type="EMBL" id="WNDS01000001">
    <property type="protein sequence ID" value="KAF1016836.1"/>
    <property type="molecule type" value="Genomic_DNA"/>
</dbReference>
<evidence type="ECO:0000313" key="2">
    <source>
        <dbReference type="EMBL" id="KAF1016836.1"/>
    </source>
</evidence>